<dbReference type="InterPro" id="IPR008280">
    <property type="entry name" value="Tub_FtsZ_C"/>
</dbReference>
<dbReference type="InterPro" id="IPR002453">
    <property type="entry name" value="Beta_tubulin"/>
</dbReference>
<evidence type="ECO:0000256" key="8">
    <source>
        <dbReference type="ARBA" id="ARBA00022741"/>
    </source>
</evidence>
<evidence type="ECO:0000256" key="9">
    <source>
        <dbReference type="ARBA" id="ARBA00022842"/>
    </source>
</evidence>
<accession>A0AAN9TCD0</accession>
<dbReference type="SMART" id="SM00865">
    <property type="entry name" value="Tubulin_C"/>
    <property type="match status" value="1"/>
</dbReference>
<dbReference type="EMBL" id="JBBCAQ010000034">
    <property type="protein sequence ID" value="KAK7580205.1"/>
    <property type="molecule type" value="Genomic_DNA"/>
</dbReference>
<dbReference type="Gene3D" id="3.30.1330.20">
    <property type="entry name" value="Tubulin/FtsZ, C-terminal domain"/>
    <property type="match status" value="1"/>
</dbReference>
<reference evidence="17 18" key="1">
    <citation type="submission" date="2024-03" db="EMBL/GenBank/DDBJ databases">
        <title>Adaptation during the transition from Ophiocordyceps entomopathogen to insect associate is accompanied by gene loss and intensified selection.</title>
        <authorList>
            <person name="Ward C.M."/>
            <person name="Onetto C.A."/>
            <person name="Borneman A.R."/>
        </authorList>
    </citation>
    <scope>NUCLEOTIDE SEQUENCE [LARGE SCALE GENOMIC DNA]</scope>
    <source>
        <strain evidence="17">AWRI1</strain>
        <tissue evidence="17">Single Adult Female</tissue>
    </source>
</reference>
<dbReference type="Proteomes" id="UP001367676">
    <property type="component" value="Unassembled WGS sequence"/>
</dbReference>
<name>A0AAN9TCD0_9HEMI</name>
<comment type="subcellular location">
    <subcellularLocation>
        <location evidence="2">Cytoplasm</location>
        <location evidence="2">Cytoskeleton</location>
    </subcellularLocation>
</comment>
<keyword evidence="9" id="KW-0460">Magnesium</keyword>
<dbReference type="GO" id="GO:0005525">
    <property type="term" value="F:GTP binding"/>
    <property type="evidence" value="ECO:0007669"/>
    <property type="project" value="UniProtKB-UniRule"/>
</dbReference>
<dbReference type="InterPro" id="IPR000217">
    <property type="entry name" value="Tubulin"/>
</dbReference>
<dbReference type="PROSITE" id="PS00228">
    <property type="entry name" value="TUBULIN_B_AUTOREG"/>
    <property type="match status" value="1"/>
</dbReference>
<dbReference type="SUPFAM" id="SSF52490">
    <property type="entry name" value="Tubulin nucleotide-binding domain-like"/>
    <property type="match status" value="1"/>
</dbReference>
<evidence type="ECO:0000259" key="16">
    <source>
        <dbReference type="SMART" id="SM00865"/>
    </source>
</evidence>
<evidence type="ECO:0000259" key="15">
    <source>
        <dbReference type="SMART" id="SM00864"/>
    </source>
</evidence>
<dbReference type="PROSITE" id="PS00227">
    <property type="entry name" value="TUBULIN"/>
    <property type="match status" value="1"/>
</dbReference>
<evidence type="ECO:0000256" key="5">
    <source>
        <dbReference type="ARBA" id="ARBA00022490"/>
    </source>
</evidence>
<evidence type="ECO:0000313" key="18">
    <source>
        <dbReference type="Proteomes" id="UP001367676"/>
    </source>
</evidence>
<dbReference type="AlphaFoldDB" id="A0AAN9TCD0"/>
<evidence type="ECO:0000256" key="4">
    <source>
        <dbReference type="ARBA" id="ARBA00011747"/>
    </source>
</evidence>
<evidence type="ECO:0000256" key="2">
    <source>
        <dbReference type="ARBA" id="ARBA00004245"/>
    </source>
</evidence>
<dbReference type="GO" id="GO:0003924">
    <property type="term" value="F:GTPase activity"/>
    <property type="evidence" value="ECO:0007669"/>
    <property type="project" value="InterPro"/>
</dbReference>
<organism evidence="17 18">
    <name type="scientific">Parthenolecanium corni</name>
    <dbReference type="NCBI Taxonomy" id="536013"/>
    <lineage>
        <taxon>Eukaryota</taxon>
        <taxon>Metazoa</taxon>
        <taxon>Ecdysozoa</taxon>
        <taxon>Arthropoda</taxon>
        <taxon>Hexapoda</taxon>
        <taxon>Insecta</taxon>
        <taxon>Pterygota</taxon>
        <taxon>Neoptera</taxon>
        <taxon>Paraneoptera</taxon>
        <taxon>Hemiptera</taxon>
        <taxon>Sternorrhyncha</taxon>
        <taxon>Coccoidea</taxon>
        <taxon>Coccidae</taxon>
        <taxon>Parthenolecanium</taxon>
    </lineage>
</organism>
<feature type="domain" description="Tubulin/FtsZ GTPase" evidence="15">
    <location>
        <begin position="47"/>
        <end position="244"/>
    </location>
</feature>
<keyword evidence="6 13" id="KW-0493">Microtubule</keyword>
<evidence type="ECO:0000256" key="7">
    <source>
        <dbReference type="ARBA" id="ARBA00022723"/>
    </source>
</evidence>
<evidence type="ECO:0000256" key="3">
    <source>
        <dbReference type="ARBA" id="ARBA00009636"/>
    </source>
</evidence>
<evidence type="ECO:0000256" key="12">
    <source>
        <dbReference type="ARBA" id="ARBA00034296"/>
    </source>
</evidence>
<evidence type="ECO:0000256" key="11">
    <source>
        <dbReference type="ARBA" id="ARBA00023212"/>
    </source>
</evidence>
<feature type="domain" description="Tubulin/FtsZ 2-layer sandwich" evidence="16">
    <location>
        <begin position="246"/>
        <end position="383"/>
    </location>
</feature>
<dbReference type="SUPFAM" id="SSF55307">
    <property type="entry name" value="Tubulin C-terminal domain-like"/>
    <property type="match status" value="1"/>
</dbReference>
<dbReference type="InterPro" id="IPR003008">
    <property type="entry name" value="Tubulin_FtsZ_GTPase"/>
</dbReference>
<dbReference type="PRINTS" id="PR01161">
    <property type="entry name" value="TUBULIN"/>
</dbReference>
<keyword evidence="10 13" id="KW-0342">GTP-binding</keyword>
<feature type="compositionally biased region" description="Acidic residues" evidence="14">
    <location>
        <begin position="428"/>
        <end position="437"/>
    </location>
</feature>
<evidence type="ECO:0000256" key="6">
    <source>
        <dbReference type="ARBA" id="ARBA00022701"/>
    </source>
</evidence>
<comment type="similarity">
    <text evidence="3 13">Belongs to the tubulin family.</text>
</comment>
<keyword evidence="5" id="KW-0963">Cytoplasm</keyword>
<dbReference type="GO" id="GO:0005874">
    <property type="term" value="C:microtubule"/>
    <property type="evidence" value="ECO:0007669"/>
    <property type="project" value="UniProtKB-KW"/>
</dbReference>
<dbReference type="Gene3D" id="3.40.50.1440">
    <property type="entry name" value="Tubulin/FtsZ, GTPase domain"/>
    <property type="match status" value="1"/>
</dbReference>
<evidence type="ECO:0000256" key="14">
    <source>
        <dbReference type="SAM" id="MobiDB-lite"/>
    </source>
</evidence>
<proteinExistence type="inferred from homology"/>
<dbReference type="CDD" id="cd02187">
    <property type="entry name" value="beta_tubulin"/>
    <property type="match status" value="1"/>
</dbReference>
<dbReference type="PANTHER" id="PTHR11588">
    <property type="entry name" value="TUBULIN"/>
    <property type="match status" value="1"/>
</dbReference>
<protein>
    <recommendedName>
        <fullName evidence="13">Tubulin beta chain</fullName>
    </recommendedName>
</protein>
<dbReference type="GO" id="GO:0046872">
    <property type="term" value="F:metal ion binding"/>
    <property type="evidence" value="ECO:0007669"/>
    <property type="project" value="UniProtKB-KW"/>
</dbReference>
<comment type="cofactor">
    <cofactor evidence="1">
        <name>Mg(2+)</name>
        <dbReference type="ChEBI" id="CHEBI:18420"/>
    </cofactor>
</comment>
<sequence length="463" mass="51499">MREIVHLQIGQSGNQIGTKFWELLSDEHAIDPTGHYYGDSPLQIERINVYYNQGLGCKYVPRAVLVDLEPGVLDSIRGREIGPLFRPDNFIAGLTGAGNNWAKGHYTDGSELAEATLEVVRKEAEGAECLQGFQIVHSLGGGTGSGMGTLLINKIREEFPDRILNTHSVIPSPKVSDVVVEPYNTTLSVDQLVESTDATFCIDNEALFDICTRTLKLERPVYSDLNHLISLTLSGVTTSFRFPGQLNADLRKLAVNMVPFPRLHFFVPGFAPLTAKEVQDYRAMTVNELTMQAFDMKNMMAACDPRNGNYLCVALVFRGRMSTKEVEEQLSAIQQRNSMYFADWIPNNLKTAVCDIPNRGIPMSVTFIGNTTSVQEVFRRVADQYNAMFQRKAFLHWYTGEGMEEDEFSKAEGNLLDLISEYQQYEEASGDDDAEYEEAPRLTPRTAEGSEEGGEASVESPGA</sequence>
<dbReference type="Pfam" id="PF03953">
    <property type="entry name" value="Tubulin_C"/>
    <property type="match status" value="1"/>
</dbReference>
<dbReference type="GO" id="GO:0005200">
    <property type="term" value="F:structural constituent of cytoskeleton"/>
    <property type="evidence" value="ECO:0007669"/>
    <property type="project" value="InterPro"/>
</dbReference>
<keyword evidence="18" id="KW-1185">Reference proteome</keyword>
<dbReference type="SMART" id="SM00864">
    <property type="entry name" value="Tubulin"/>
    <property type="match status" value="1"/>
</dbReference>
<dbReference type="InterPro" id="IPR023123">
    <property type="entry name" value="Tubulin_C"/>
</dbReference>
<feature type="region of interest" description="Disordered" evidence="14">
    <location>
        <begin position="426"/>
        <end position="463"/>
    </location>
</feature>
<dbReference type="PRINTS" id="PR01163">
    <property type="entry name" value="BETATUBULIN"/>
</dbReference>
<dbReference type="InterPro" id="IPR013838">
    <property type="entry name" value="Beta-tubulin_BS"/>
</dbReference>
<comment type="caution">
    <text evidence="17">The sequence shown here is derived from an EMBL/GenBank/DDBJ whole genome shotgun (WGS) entry which is preliminary data.</text>
</comment>
<evidence type="ECO:0000256" key="1">
    <source>
        <dbReference type="ARBA" id="ARBA00001946"/>
    </source>
</evidence>
<evidence type="ECO:0000313" key="17">
    <source>
        <dbReference type="EMBL" id="KAK7580205.1"/>
    </source>
</evidence>
<dbReference type="InterPro" id="IPR017975">
    <property type="entry name" value="Tubulin_CS"/>
</dbReference>
<dbReference type="FunFam" id="3.30.1330.20:FF:000009">
    <property type="entry name" value="Tubulin beta chain"/>
    <property type="match status" value="1"/>
</dbReference>
<dbReference type="InterPro" id="IPR037103">
    <property type="entry name" value="Tubulin/FtsZ-like_C"/>
</dbReference>
<keyword evidence="7" id="KW-0479">Metal-binding</keyword>
<dbReference type="InterPro" id="IPR036525">
    <property type="entry name" value="Tubulin/FtsZ_GTPase_sf"/>
</dbReference>
<dbReference type="InterPro" id="IPR018316">
    <property type="entry name" value="Tubulin/FtsZ_2-layer-sand-dom"/>
</dbReference>
<evidence type="ECO:0000256" key="13">
    <source>
        <dbReference type="RuleBase" id="RU000352"/>
    </source>
</evidence>
<comment type="subunit">
    <text evidence="4 13">Dimer of alpha and beta chains. A typical microtubule is a hollow water-filled tube with an outer diameter of 25 nm and an inner diameter of 15 nM. Alpha-beta heterodimers associate head-to-tail to form protofilaments running lengthwise along the microtubule wall with the beta-tubulin subunit facing the microtubule plus end conferring a structural polarity. Microtubules usually have 13 protofilaments but different protofilament numbers can be found in some organisms and specialized cells.</text>
</comment>
<comment type="function">
    <text evidence="12 13">Tubulin is the major constituent of microtubules, a cylinder consisting of laterally associated linear protofilaments composed of alpha- and beta-tubulin heterodimers. Microtubules grow by the addition of GTP-tubulin dimers to the microtubule end, where a stabilizing cap forms. Below the cap, tubulin dimers are in GDP-bound state, owing to GTPase activity of alpha-tubulin.</text>
</comment>
<dbReference type="Pfam" id="PF00091">
    <property type="entry name" value="Tubulin"/>
    <property type="match status" value="1"/>
</dbReference>
<keyword evidence="8 13" id="KW-0547">Nucleotide-binding</keyword>
<dbReference type="FunFam" id="3.40.50.1440:FF:000006">
    <property type="entry name" value="Tubulin beta chain"/>
    <property type="match status" value="1"/>
</dbReference>
<dbReference type="GO" id="GO:0007017">
    <property type="term" value="P:microtubule-based process"/>
    <property type="evidence" value="ECO:0007669"/>
    <property type="project" value="InterPro"/>
</dbReference>
<dbReference type="Gene3D" id="1.10.287.600">
    <property type="entry name" value="Helix hairpin bin"/>
    <property type="match status" value="1"/>
</dbReference>
<gene>
    <name evidence="17" type="ORF">V9T40_000834</name>
</gene>
<keyword evidence="11" id="KW-0206">Cytoskeleton</keyword>
<evidence type="ECO:0000256" key="10">
    <source>
        <dbReference type="ARBA" id="ARBA00023134"/>
    </source>
</evidence>